<keyword evidence="5" id="KW-1185">Reference proteome</keyword>
<evidence type="ECO:0000313" key="4">
    <source>
        <dbReference type="EMBL" id="RFM36498.1"/>
    </source>
</evidence>
<dbReference type="OrthoDB" id="1097785at2"/>
<dbReference type="EMBL" id="QTJV01000001">
    <property type="protein sequence ID" value="RFM36498.1"/>
    <property type="molecule type" value="Genomic_DNA"/>
</dbReference>
<dbReference type="PROSITE" id="PS51257">
    <property type="entry name" value="PROKAR_LIPOPROTEIN"/>
    <property type="match status" value="1"/>
</dbReference>
<dbReference type="Pfam" id="PF04972">
    <property type="entry name" value="BON"/>
    <property type="match status" value="1"/>
</dbReference>
<dbReference type="AlphaFoldDB" id="A0A3E1P8Z2"/>
<sequence length="119" mass="12221">MKHSKTLLLSVAVATSISFFACKGKNNTTSTTDTAATIAPEATDTALTPPPPPPAEAAADDSLTTKANDAIKDYPGVSASVSNGEVTLTGEISKAKLPKLLQAVNATNPKKVNNQLTIK</sequence>
<evidence type="ECO:0000313" key="5">
    <source>
        <dbReference type="Proteomes" id="UP000261174"/>
    </source>
</evidence>
<dbReference type="RefSeq" id="WP_116851821.1">
    <property type="nucleotide sequence ID" value="NZ_QTJV01000001.1"/>
</dbReference>
<evidence type="ECO:0000256" key="2">
    <source>
        <dbReference type="SAM" id="SignalP"/>
    </source>
</evidence>
<feature type="signal peptide" evidence="2">
    <location>
        <begin position="1"/>
        <end position="21"/>
    </location>
</feature>
<keyword evidence="2" id="KW-0732">Signal</keyword>
<name>A0A3E1P8Z2_9BACT</name>
<comment type="caution">
    <text evidence="4">The sequence shown here is derived from an EMBL/GenBank/DDBJ whole genome shotgun (WGS) entry which is preliminary data.</text>
</comment>
<dbReference type="InterPro" id="IPR007055">
    <property type="entry name" value="BON_dom"/>
</dbReference>
<feature type="chain" id="PRO_5017623653" evidence="2">
    <location>
        <begin position="22"/>
        <end position="119"/>
    </location>
</feature>
<feature type="domain" description="BON" evidence="3">
    <location>
        <begin position="60"/>
        <end position="119"/>
    </location>
</feature>
<protein>
    <submittedName>
        <fullName evidence="4">BON domain-containing protein</fullName>
    </submittedName>
</protein>
<proteinExistence type="predicted"/>
<gene>
    <name evidence="4" type="ORF">DXN04_03065</name>
</gene>
<organism evidence="4 5">
    <name type="scientific">Chitinophaga silvisoli</name>
    <dbReference type="NCBI Taxonomy" id="2291814"/>
    <lineage>
        <taxon>Bacteria</taxon>
        <taxon>Pseudomonadati</taxon>
        <taxon>Bacteroidota</taxon>
        <taxon>Chitinophagia</taxon>
        <taxon>Chitinophagales</taxon>
        <taxon>Chitinophagaceae</taxon>
        <taxon>Chitinophaga</taxon>
    </lineage>
</organism>
<accession>A0A3E1P8Z2</accession>
<evidence type="ECO:0000259" key="3">
    <source>
        <dbReference type="Pfam" id="PF04972"/>
    </source>
</evidence>
<feature type="compositionally biased region" description="Low complexity" evidence="1">
    <location>
        <begin position="28"/>
        <end position="47"/>
    </location>
</feature>
<feature type="region of interest" description="Disordered" evidence="1">
    <location>
        <begin position="24"/>
        <end position="61"/>
    </location>
</feature>
<reference evidence="4 5" key="1">
    <citation type="submission" date="2018-08" db="EMBL/GenBank/DDBJ databases">
        <title>Chitinophaga sp. K20C18050901, a novel bacterium isolated from forest soil.</title>
        <authorList>
            <person name="Wang C."/>
        </authorList>
    </citation>
    <scope>NUCLEOTIDE SEQUENCE [LARGE SCALE GENOMIC DNA]</scope>
    <source>
        <strain evidence="4 5">K20C18050901</strain>
    </source>
</reference>
<dbReference type="Proteomes" id="UP000261174">
    <property type="component" value="Unassembled WGS sequence"/>
</dbReference>
<evidence type="ECO:0000256" key="1">
    <source>
        <dbReference type="SAM" id="MobiDB-lite"/>
    </source>
</evidence>